<feature type="domain" description="HTH cro/C1-type" evidence="1">
    <location>
        <begin position="41"/>
        <end position="74"/>
    </location>
</feature>
<dbReference type="AlphaFoldDB" id="A0A2M7FYN2"/>
<comment type="caution">
    <text evidence="2">The sequence shown here is derived from an EMBL/GenBank/DDBJ whole genome shotgun (WGS) entry which is preliminary data.</text>
</comment>
<sequence length="427" mass="48834">MELEFIEAGKFIRQKRKSAGFKTQRALIQALLQEDPEVSCSEPYISLIEKGAKTPSVHLLDVMARVLKMTPQEKGELLLTYRRVPSDFEFTVRENLKESLRRTTLDELQARYRKDPSTAHFNSLLRALILEDRREEAQALLKQAPSSGDSFLDLQIRTAHMAGLAGNFDFALQGFSLALENCPEDYRQTRGELLMNLGIMHFSKALGQQYSQPLDSLEAFLLAHDFLRQSLEQVPDKLFALDELARCLYHLGEGLQFISQTPQELSNSHPQLQSLLQAALSKNKLAAQHPLLESLSLDYFRQARDVYAQILSTAPGGELPEKPLKEAVYFHAYSHGKMKLLSEASVLMNSITLLDRNWLTCFMQAGLAQMHFEQTGSDEDLERALHWLEMALDYDADSVRWLIRQEKDRELKNLWEHKTNELEKLLA</sequence>
<name>A0A2M7FYN2_9BACT</name>
<reference evidence="2 3" key="1">
    <citation type="submission" date="2017-09" db="EMBL/GenBank/DDBJ databases">
        <title>Depth-based differentiation of microbial function through sediment-hosted aquifers and enrichment of novel symbionts in the deep terrestrial subsurface.</title>
        <authorList>
            <person name="Probst A.J."/>
            <person name="Ladd B."/>
            <person name="Jarett J.K."/>
            <person name="Geller-Mcgrath D.E."/>
            <person name="Sieber C.M."/>
            <person name="Emerson J.B."/>
            <person name="Anantharaman K."/>
            <person name="Thomas B.C."/>
            <person name="Malmstrom R."/>
            <person name="Stieglmeier M."/>
            <person name="Klingl A."/>
            <person name="Woyke T."/>
            <person name="Ryan C.M."/>
            <person name="Banfield J.F."/>
        </authorList>
    </citation>
    <scope>NUCLEOTIDE SEQUENCE [LARGE SCALE GENOMIC DNA]</scope>
    <source>
        <strain evidence="2">CG17_big_fil_post_rev_8_21_14_2_50_48_46</strain>
    </source>
</reference>
<dbReference type="InterPro" id="IPR011990">
    <property type="entry name" value="TPR-like_helical_dom_sf"/>
</dbReference>
<dbReference type="Proteomes" id="UP000231019">
    <property type="component" value="Unassembled WGS sequence"/>
</dbReference>
<dbReference type="InterPro" id="IPR001387">
    <property type="entry name" value="Cro/C1-type_HTH"/>
</dbReference>
<dbReference type="EMBL" id="PFFQ01000059">
    <property type="protein sequence ID" value="PIW14481.1"/>
    <property type="molecule type" value="Genomic_DNA"/>
</dbReference>
<proteinExistence type="predicted"/>
<dbReference type="SUPFAM" id="SSF48452">
    <property type="entry name" value="TPR-like"/>
    <property type="match status" value="1"/>
</dbReference>
<dbReference type="Gene3D" id="1.10.260.40">
    <property type="entry name" value="lambda repressor-like DNA-binding domains"/>
    <property type="match status" value="1"/>
</dbReference>
<gene>
    <name evidence="2" type="ORF">COW36_20795</name>
</gene>
<organism evidence="2 3">
    <name type="scientific">bacterium (Candidatus Blackallbacteria) CG17_big_fil_post_rev_8_21_14_2_50_48_46</name>
    <dbReference type="NCBI Taxonomy" id="2014261"/>
    <lineage>
        <taxon>Bacteria</taxon>
        <taxon>Candidatus Blackallbacteria</taxon>
    </lineage>
</organism>
<dbReference type="PROSITE" id="PS50943">
    <property type="entry name" value="HTH_CROC1"/>
    <property type="match status" value="1"/>
</dbReference>
<dbReference type="CDD" id="cd00093">
    <property type="entry name" value="HTH_XRE"/>
    <property type="match status" value="1"/>
</dbReference>
<accession>A0A2M7FYN2</accession>
<dbReference type="GO" id="GO:0003677">
    <property type="term" value="F:DNA binding"/>
    <property type="evidence" value="ECO:0007669"/>
    <property type="project" value="InterPro"/>
</dbReference>
<evidence type="ECO:0000313" key="2">
    <source>
        <dbReference type="EMBL" id="PIW14481.1"/>
    </source>
</evidence>
<evidence type="ECO:0000313" key="3">
    <source>
        <dbReference type="Proteomes" id="UP000231019"/>
    </source>
</evidence>
<dbReference type="InterPro" id="IPR010982">
    <property type="entry name" value="Lambda_DNA-bd_dom_sf"/>
</dbReference>
<protein>
    <recommendedName>
        <fullName evidence="1">HTH cro/C1-type domain-containing protein</fullName>
    </recommendedName>
</protein>
<evidence type="ECO:0000259" key="1">
    <source>
        <dbReference type="PROSITE" id="PS50943"/>
    </source>
</evidence>
<dbReference type="Gene3D" id="1.25.40.10">
    <property type="entry name" value="Tetratricopeptide repeat domain"/>
    <property type="match status" value="1"/>
</dbReference>